<dbReference type="Proteomes" id="UP000198263">
    <property type="component" value="Unassembled WGS sequence"/>
</dbReference>
<name>A0A658R5C5_9BURK</name>
<evidence type="ECO:0000313" key="2">
    <source>
        <dbReference type="EMBL" id="SAL52327.1"/>
    </source>
</evidence>
<feature type="region of interest" description="Disordered" evidence="1">
    <location>
        <begin position="18"/>
        <end position="55"/>
    </location>
</feature>
<dbReference type="EMBL" id="FCNV02000026">
    <property type="protein sequence ID" value="SAL52327.1"/>
    <property type="molecule type" value="Genomic_DNA"/>
</dbReference>
<accession>A0A658R5C5</accession>
<dbReference type="RefSeq" id="WP_143754708.1">
    <property type="nucleotide sequence ID" value="NZ_FCNV02000026.1"/>
</dbReference>
<dbReference type="OrthoDB" id="9933331at2"/>
<proteinExistence type="predicted"/>
<keyword evidence="3" id="KW-1185">Reference proteome</keyword>
<protein>
    <recommendedName>
        <fullName evidence="4">Lipoprotein</fullName>
    </recommendedName>
</protein>
<comment type="caution">
    <text evidence="2">The sequence shown here is derived from an EMBL/GenBank/DDBJ whole genome shotgun (WGS) entry which is preliminary data.</text>
</comment>
<dbReference type="PROSITE" id="PS51257">
    <property type="entry name" value="PROKAR_LIPOPROTEIN"/>
    <property type="match status" value="1"/>
</dbReference>
<feature type="compositionally biased region" description="Low complexity" evidence="1">
    <location>
        <begin position="19"/>
        <end position="47"/>
    </location>
</feature>
<gene>
    <name evidence="2" type="ORF">AWB72_05568</name>
</gene>
<sequence length="250" mass="26523">MNKFLCVLLLAASLTGCDSGPASTGTSSESAPSSTSSASSSSVSNTADTEPDDATKARCRRVGALAYKIAAARSAGVPAETTFNELLDGNGEGIDPPTVLTLMKQLYIGFAKQMAPDGARSAYYVDCLVMADAKSIDGQTNIATALAPFKTYTGEPLQKVLARQHITVAAITVQPVKTLREGDQKGDELYSLVLHGRPPKKAPCSLHDFSSVDENVSEVIRRGPSFRQDKPTDLDLVLYWAATGKCNPEY</sequence>
<reference evidence="2 3" key="1">
    <citation type="submission" date="2016-01" db="EMBL/GenBank/DDBJ databases">
        <authorList>
            <person name="Peeters C."/>
        </authorList>
    </citation>
    <scope>NUCLEOTIDE SEQUENCE [LARGE SCALE GENOMIC DNA]</scope>
    <source>
        <strain evidence="2">LMG 29315</strain>
    </source>
</reference>
<evidence type="ECO:0008006" key="4">
    <source>
        <dbReference type="Google" id="ProtNLM"/>
    </source>
</evidence>
<organism evidence="2 3">
    <name type="scientific">Caballeronia concitans</name>
    <dbReference type="NCBI Taxonomy" id="1777133"/>
    <lineage>
        <taxon>Bacteria</taxon>
        <taxon>Pseudomonadati</taxon>
        <taxon>Pseudomonadota</taxon>
        <taxon>Betaproteobacteria</taxon>
        <taxon>Burkholderiales</taxon>
        <taxon>Burkholderiaceae</taxon>
        <taxon>Caballeronia</taxon>
    </lineage>
</organism>
<evidence type="ECO:0000313" key="3">
    <source>
        <dbReference type="Proteomes" id="UP000198263"/>
    </source>
</evidence>
<evidence type="ECO:0000256" key="1">
    <source>
        <dbReference type="SAM" id="MobiDB-lite"/>
    </source>
</evidence>
<dbReference type="AlphaFoldDB" id="A0A658R5C5"/>